<reference evidence="3 4" key="1">
    <citation type="journal article" date="2012" name="J. Bacteriol.">
        <title>Draft Genome Sequence of an Ammonia-Oxidizing Archaeon, "Candidatus Nitrosopumilus sediminis" AR2, from Svalbard in the Arctic Circle.</title>
        <authorList>
            <person name="Park S.J."/>
            <person name="Kim J.G."/>
            <person name="Jung M.Y."/>
            <person name="Kim S.J."/>
            <person name="Cha I.T."/>
            <person name="Ghai R."/>
            <person name="Martin-Cuadrado A.B."/>
            <person name="Rodriguez-Valera F."/>
            <person name="Rhee S.K."/>
        </authorList>
    </citation>
    <scope>NUCLEOTIDE SEQUENCE [LARGE SCALE GENOMIC DNA]</scope>
    <source>
        <strain evidence="3 4">AR2</strain>
    </source>
</reference>
<protein>
    <submittedName>
        <fullName evidence="3">Glucose-1-phosphate thymidylyltransferase</fullName>
    </submittedName>
</protein>
<sequence>MEKPKDPPSNLAVIGIYFLTPKIFEIIDRLKPSWRGELEITEALQLLMDGGNKIEYDTVTGWWKDTGTPEDIIHANKLVLDSIGTENQFLIDSDAEIKDNIVIGKGTKISSDSVIVGPVIIGQNCSIGPAARIGPYVSVGDNCTLKNCNVENSIIMSDCIIDSKADLTSSIIAHGSEIEDNDTPKKHEFLLGERSHLKL</sequence>
<dbReference type="PATRIC" id="fig|1229909.8.peg.1877"/>
<dbReference type="EMBL" id="CP003843">
    <property type="protein sequence ID" value="AFS83505.1"/>
    <property type="molecule type" value="Genomic_DNA"/>
</dbReference>
<dbReference type="Pfam" id="PF00483">
    <property type="entry name" value="NTP_transferase"/>
    <property type="match status" value="1"/>
</dbReference>
<dbReference type="GO" id="GO:0016740">
    <property type="term" value="F:transferase activity"/>
    <property type="evidence" value="ECO:0007669"/>
    <property type="project" value="UniProtKB-KW"/>
</dbReference>
<dbReference type="InterPro" id="IPR056729">
    <property type="entry name" value="GMPPB_C"/>
</dbReference>
<dbReference type="STRING" id="1229909.NSED_08565"/>
<dbReference type="Gene3D" id="2.160.10.10">
    <property type="entry name" value="Hexapeptide repeat proteins"/>
    <property type="match status" value="1"/>
</dbReference>
<feature type="domain" description="Mannose-1-phosphate guanyltransferase C-terminal" evidence="2">
    <location>
        <begin position="115"/>
        <end position="181"/>
    </location>
</feature>
<evidence type="ECO:0000313" key="3">
    <source>
        <dbReference type="EMBL" id="AFS83505.1"/>
    </source>
</evidence>
<dbReference type="Proteomes" id="UP000006100">
    <property type="component" value="Chromosome"/>
</dbReference>
<dbReference type="eggNOG" id="arCOG00667">
    <property type="taxonomic scope" value="Archaea"/>
</dbReference>
<feature type="domain" description="Nucleotidyl transferase" evidence="1">
    <location>
        <begin position="2"/>
        <end position="81"/>
    </location>
</feature>
<dbReference type="InterPro" id="IPR029044">
    <property type="entry name" value="Nucleotide-diphossugar_trans"/>
</dbReference>
<dbReference type="Pfam" id="PF25087">
    <property type="entry name" value="GMPPB_C"/>
    <property type="match status" value="1"/>
</dbReference>
<dbReference type="InterPro" id="IPR005835">
    <property type="entry name" value="NTP_transferase_dom"/>
</dbReference>
<dbReference type="HOGENOM" id="CLU_1369469_0_0_2"/>
<evidence type="ECO:0000259" key="1">
    <source>
        <dbReference type="Pfam" id="PF00483"/>
    </source>
</evidence>
<proteinExistence type="predicted"/>
<dbReference type="PANTHER" id="PTHR42883">
    <property type="entry name" value="GLUCOSE-1-PHOSPHATE THYMIDYLTRANSFERASE"/>
    <property type="match status" value="1"/>
</dbReference>
<dbReference type="AlphaFoldDB" id="K0BEN1"/>
<dbReference type="Gene3D" id="3.90.550.10">
    <property type="entry name" value="Spore Coat Polysaccharide Biosynthesis Protein SpsA, Chain A"/>
    <property type="match status" value="1"/>
</dbReference>
<keyword evidence="3" id="KW-0808">Transferase</keyword>
<evidence type="ECO:0000259" key="2">
    <source>
        <dbReference type="Pfam" id="PF25087"/>
    </source>
</evidence>
<dbReference type="PANTHER" id="PTHR42883:SF2">
    <property type="entry name" value="THYMIDYLYLTRANSFERASE"/>
    <property type="match status" value="1"/>
</dbReference>
<organism evidence="3 4">
    <name type="scientific">Candidatus Nitrosopumilus sediminis</name>
    <dbReference type="NCBI Taxonomy" id="1229909"/>
    <lineage>
        <taxon>Archaea</taxon>
        <taxon>Nitrososphaerota</taxon>
        <taxon>Nitrososphaeria</taxon>
        <taxon>Nitrosopumilales</taxon>
        <taxon>Nitrosopumilaceae</taxon>
        <taxon>Nitrosopumilus</taxon>
    </lineage>
</organism>
<dbReference type="KEGG" id="nir:NSED_08565"/>
<evidence type="ECO:0000313" key="4">
    <source>
        <dbReference type="Proteomes" id="UP000006100"/>
    </source>
</evidence>
<gene>
    <name evidence="3" type="ORF">NSED_08565</name>
</gene>
<keyword evidence="4" id="KW-1185">Reference proteome</keyword>
<accession>K0BEN1</accession>
<dbReference type="SUPFAM" id="SSF53448">
    <property type="entry name" value="Nucleotide-diphospho-sugar transferases"/>
    <property type="match status" value="1"/>
</dbReference>
<name>K0BEN1_9ARCH</name>